<evidence type="ECO:0000256" key="1">
    <source>
        <dbReference type="ARBA" id="ARBA00012417"/>
    </source>
</evidence>
<comment type="caution">
    <text evidence="11">The sequence shown here is derived from an EMBL/GenBank/DDBJ whole genome shotgun (WGS) entry which is preliminary data.</text>
</comment>
<evidence type="ECO:0000256" key="5">
    <source>
        <dbReference type="ARBA" id="ARBA00022705"/>
    </source>
</evidence>
<name>A0ABV1BSQ9_9FIRM</name>
<evidence type="ECO:0000313" key="11">
    <source>
        <dbReference type="EMBL" id="MEQ2378791.1"/>
    </source>
</evidence>
<keyword evidence="4 11" id="KW-0548">Nucleotidyltransferase</keyword>
<proteinExistence type="inferred from homology"/>
<organism evidence="11 12">
    <name type="scientific">[Lactobacillus] rogosae</name>
    <dbReference type="NCBI Taxonomy" id="706562"/>
    <lineage>
        <taxon>Bacteria</taxon>
        <taxon>Bacillati</taxon>
        <taxon>Bacillota</taxon>
        <taxon>Clostridia</taxon>
        <taxon>Lachnospirales</taxon>
        <taxon>Lachnospiraceae</taxon>
        <taxon>Lachnospira</taxon>
    </lineage>
</organism>
<dbReference type="InterPro" id="IPR027417">
    <property type="entry name" value="P-loop_NTPase"/>
</dbReference>
<dbReference type="Pfam" id="PF06144">
    <property type="entry name" value="DNA_pol3_delta"/>
    <property type="match status" value="1"/>
</dbReference>
<evidence type="ECO:0000256" key="7">
    <source>
        <dbReference type="ARBA" id="ARBA00034754"/>
    </source>
</evidence>
<dbReference type="Gene3D" id="3.40.50.300">
    <property type="entry name" value="P-loop containing nucleotide triphosphate hydrolases"/>
    <property type="match status" value="1"/>
</dbReference>
<dbReference type="InterPro" id="IPR010372">
    <property type="entry name" value="DNA_pol3_delta_N"/>
</dbReference>
<dbReference type="SUPFAM" id="SSF52540">
    <property type="entry name" value="P-loop containing nucleoside triphosphate hydrolases"/>
    <property type="match status" value="1"/>
</dbReference>
<dbReference type="InterPro" id="IPR008921">
    <property type="entry name" value="DNA_pol3_clamp-load_cplx_C"/>
</dbReference>
<dbReference type="Gene3D" id="1.10.8.60">
    <property type="match status" value="1"/>
</dbReference>
<dbReference type="PANTHER" id="PTHR34388:SF1">
    <property type="entry name" value="DNA POLYMERASE III SUBUNIT DELTA"/>
    <property type="match status" value="1"/>
</dbReference>
<dbReference type="EC" id="2.7.7.7" evidence="1"/>
<evidence type="ECO:0000259" key="10">
    <source>
        <dbReference type="Pfam" id="PF21694"/>
    </source>
</evidence>
<evidence type="ECO:0000313" key="12">
    <source>
        <dbReference type="Proteomes" id="UP001442364"/>
    </source>
</evidence>
<comment type="similarity">
    <text evidence="7">Belongs to the DNA polymerase HolA subunit family.</text>
</comment>
<evidence type="ECO:0000256" key="4">
    <source>
        <dbReference type="ARBA" id="ARBA00022695"/>
    </source>
</evidence>
<feature type="domain" description="DNA polymerase III delta subunit-like C-terminal" evidence="10">
    <location>
        <begin position="204"/>
        <end position="322"/>
    </location>
</feature>
<gene>
    <name evidence="11" type="primary">holA</name>
    <name evidence="11" type="ORF">WMO14_02690</name>
</gene>
<dbReference type="Gene3D" id="1.20.272.10">
    <property type="match status" value="1"/>
</dbReference>
<dbReference type="EMBL" id="JBBMER010000002">
    <property type="protein sequence ID" value="MEQ2378791.1"/>
    <property type="molecule type" value="Genomic_DNA"/>
</dbReference>
<dbReference type="RefSeq" id="WP_022502079.1">
    <property type="nucleotide sequence ID" value="NZ_DAWDAH010000007.1"/>
</dbReference>
<keyword evidence="5" id="KW-0235">DNA replication</keyword>
<protein>
    <recommendedName>
        <fullName evidence="2">DNA polymerase III subunit delta</fullName>
        <ecNumber evidence="1">2.7.7.7</ecNumber>
    </recommendedName>
</protein>
<evidence type="ECO:0000256" key="8">
    <source>
        <dbReference type="ARBA" id="ARBA00049244"/>
    </source>
</evidence>
<feature type="domain" description="DNA polymerase III delta N-terminal" evidence="9">
    <location>
        <begin position="17"/>
        <end position="129"/>
    </location>
</feature>
<dbReference type="InterPro" id="IPR005790">
    <property type="entry name" value="DNA_polIII_delta"/>
</dbReference>
<keyword evidence="6" id="KW-0239">DNA-directed DNA polymerase</keyword>
<dbReference type="SUPFAM" id="SSF48019">
    <property type="entry name" value="post-AAA+ oligomerization domain-like"/>
    <property type="match status" value="1"/>
</dbReference>
<keyword evidence="3 11" id="KW-0808">Transferase</keyword>
<dbReference type="GO" id="GO:0003887">
    <property type="term" value="F:DNA-directed DNA polymerase activity"/>
    <property type="evidence" value="ECO:0007669"/>
    <property type="project" value="UniProtKB-EC"/>
</dbReference>
<keyword evidence="12" id="KW-1185">Reference proteome</keyword>
<dbReference type="Pfam" id="PF21694">
    <property type="entry name" value="DNA_pol3_delta_C"/>
    <property type="match status" value="1"/>
</dbReference>
<evidence type="ECO:0000256" key="6">
    <source>
        <dbReference type="ARBA" id="ARBA00022932"/>
    </source>
</evidence>
<dbReference type="NCBIfam" id="TIGR01128">
    <property type="entry name" value="holA"/>
    <property type="match status" value="1"/>
</dbReference>
<accession>A0ABV1BSQ9</accession>
<comment type="catalytic activity">
    <reaction evidence="8">
        <text>DNA(n) + a 2'-deoxyribonucleoside 5'-triphosphate = DNA(n+1) + diphosphate</text>
        <dbReference type="Rhea" id="RHEA:22508"/>
        <dbReference type="Rhea" id="RHEA-COMP:17339"/>
        <dbReference type="Rhea" id="RHEA-COMP:17340"/>
        <dbReference type="ChEBI" id="CHEBI:33019"/>
        <dbReference type="ChEBI" id="CHEBI:61560"/>
        <dbReference type="ChEBI" id="CHEBI:173112"/>
        <dbReference type="EC" id="2.7.7.7"/>
    </reaction>
</comment>
<reference evidence="11 12" key="1">
    <citation type="submission" date="2024-03" db="EMBL/GenBank/DDBJ databases">
        <title>Human intestinal bacterial collection.</title>
        <authorList>
            <person name="Pauvert C."/>
            <person name="Hitch T.C.A."/>
            <person name="Clavel T."/>
        </authorList>
    </citation>
    <scope>NUCLEOTIDE SEQUENCE [LARGE SCALE GENOMIC DNA]</scope>
    <source>
        <strain evidence="11 12">CLA-AA-H255</strain>
    </source>
</reference>
<evidence type="ECO:0000256" key="3">
    <source>
        <dbReference type="ARBA" id="ARBA00022679"/>
    </source>
</evidence>
<dbReference type="PANTHER" id="PTHR34388">
    <property type="entry name" value="DNA POLYMERASE III SUBUNIT DELTA"/>
    <property type="match status" value="1"/>
</dbReference>
<dbReference type="InterPro" id="IPR048466">
    <property type="entry name" value="DNA_pol3_delta-like_C"/>
</dbReference>
<sequence length="324" mass="37097">MKTLNDNIKKGEYQKVYLIYGEEEYLKKQYKDRMKQAIIGDDTINYSYFEGDNTKPEDVITICETIPFFSERRLVIVSDSGYFKTANDKMADYIKELPDYLILIFIEKDVDKRNKVYKAVSSNGYVCEMQYQTPATLKRWIAGMMASNDYKISEAACELLLDKTGASMELIRNEIDKLISYCSDKKMVMPQDVEAVCSTQTVSHIFDMLEAVANKNKEKALSLYYDLLTLKEPPMRILYLIVRQFNGILQAKELAARGLSSKEIASAIKVAPFVAGKYLSQAKYFTTDTVKDILNECADIEERVKQGRLQDKLGVELIIIKYSA</sequence>
<evidence type="ECO:0000259" key="9">
    <source>
        <dbReference type="Pfam" id="PF06144"/>
    </source>
</evidence>
<dbReference type="Proteomes" id="UP001442364">
    <property type="component" value="Unassembled WGS sequence"/>
</dbReference>
<evidence type="ECO:0000256" key="2">
    <source>
        <dbReference type="ARBA" id="ARBA00017703"/>
    </source>
</evidence>